<sequence>MPGEICPAGTFGDYCMKNCTCVDGANCSNVDGSCSCEPAFERAVCDRSEVKVTANRPSNDTISKGNDFTLACQVNLAGIDLDEVASYRDSDKLPDTTDLEYRVDSNPDMGMYYITIRGAGAEDTGAYRCTAVTKGERFISSSEDILLDVVVLGKIDDDLSRSKDYVQLNGTASLNCTVFSSSETSIAWERNGVQLVDGMNRTSIEPSQEMETGRTYFFSVLKISDITQEEDGIYKCLAFNGAGIMTDSEIFNIFVQVRLVSGSNDTEGRVEVMYNGSWGTICDTRWDLRDARVVCRMLGFDGALGAPGSATFGQGSGCIHLYDVGCDGTEDNLAVCAHTGSQRYSCNHTSDAGVVCYSGDPFHVRLTNGTTDSKGRVEVFNNGRWGTICDNNWDLRDARVVCKILGFDGALAAPGSATFGAGSGKIFVDDVRCKGSEDTLAECNHRGLGVNNCDHDSDADPFQVRLVNGSNDAEGRVEVMYDGSWGTICDDWWDLKDAKVVCRMLGFNEALAAPISARFGQGPGQIRLVNGADGYEGRVEILHEGSWGTVCDDLWDLDDAKVVCRQLEFDGALAALPQSRFGQGSGDIFLDGVQCNGTETNLKDCKHKGIGVHYCYHKEDASVICRHGDPFEIRLVDGSNDTEGMIEIMYDGSWGTICDNTWDMTDARVVCRMLGFDGSLGAPVSASFGQGSGRILLDYVNCEGTEDNLADCDHSGFGDYTCQYSGNEMPGVICYSGDPFQVRRVGGSNDAEGRVEVMYDGSWGTICDDWWDVKDAKVVCRKLGFDGALDAPRSARFGQGYGRILLAYVDCEGTEDCLAECAHDGVGNYTSCGHARDAGVICYSGARVVCRMLGFDGALEPLGSARSGQGFGRILLDWVACDGTEDNLAECFHGGIGHYTSCEIPRDAGVICYSGAHPQPFQVRLVGGSNDAEGRVELMHDGSWGTICDDDWDLRDAKVVCRMLGFDGALDAPGSARFGQGSGRIPLKYVNCEGTEDNLADCAYVGIERDPCSHARDVGAVCYSGTHPIPFQVRLIVGSNDAEGRVEVLYDGSWGTICDTKWDLRDARVVCRMLGFDGALEAPGSARFGQGSGRILLNDVGCDGTEDNLAVCAHAGIQRYSCSHTSDAGAVCYSGAAPGSATFGAGSGKILFDDVGCKGTEDTLAECYHRGLGVNNCKHDSDAGVFCFKEECWGLTTQWLHLFLQGLVKDLAKAFLHMLFVGEQKITWPIVFTQV</sequence>
<feature type="domain" description="SRCR" evidence="7">
    <location>
        <begin position="923"/>
        <end position="1023"/>
    </location>
</feature>
<dbReference type="InterPro" id="IPR050912">
    <property type="entry name" value="LOX-like_protein"/>
</dbReference>
<dbReference type="SUPFAM" id="SSF48726">
    <property type="entry name" value="Immunoglobulin"/>
    <property type="match status" value="2"/>
</dbReference>
<keyword evidence="3 6" id="KW-1015">Disulfide bond</keyword>
<reference evidence="10" key="1">
    <citation type="submission" date="2015-02" db="EMBL/GenBank/DDBJ databases">
        <title>Genome sequencing for Strongylocentrotus purpuratus.</title>
        <authorList>
            <person name="Murali S."/>
            <person name="Liu Y."/>
            <person name="Vee V."/>
            <person name="English A."/>
            <person name="Wang M."/>
            <person name="Skinner E."/>
            <person name="Han Y."/>
            <person name="Muzny D.M."/>
            <person name="Worley K.C."/>
            <person name="Gibbs R.A."/>
        </authorList>
    </citation>
    <scope>NUCLEOTIDE SEQUENCE</scope>
</reference>
<dbReference type="FunFam" id="3.10.250.10:FF:000007">
    <property type="entry name" value="Soluble scavenger receptor cysteine-rich domain-containing protein SSC5D"/>
    <property type="match status" value="3"/>
</dbReference>
<dbReference type="PROSITE" id="PS50287">
    <property type="entry name" value="SRCR_2"/>
    <property type="match status" value="10"/>
</dbReference>
<feature type="disulfide bond" evidence="6">
    <location>
        <begin position="961"/>
        <end position="1022"/>
    </location>
</feature>
<dbReference type="SMART" id="SM00409">
    <property type="entry name" value="IG"/>
    <property type="match status" value="2"/>
</dbReference>
<dbReference type="FunFam" id="3.10.250.10:FF:000001">
    <property type="entry name" value="Lysyl oxidase 4 isoform X1"/>
    <property type="match status" value="3"/>
</dbReference>
<feature type="disulfide bond" evidence="6">
    <location>
        <begin position="295"/>
        <end position="356"/>
    </location>
</feature>
<feature type="domain" description="SRCR" evidence="7">
    <location>
        <begin position="257"/>
        <end position="357"/>
    </location>
</feature>
<feature type="domain" description="SRCR" evidence="7">
    <location>
        <begin position="364"/>
        <end position="459"/>
    </location>
</feature>
<feature type="domain" description="SRCR" evidence="7">
    <location>
        <begin position="742"/>
        <end position="843"/>
    </location>
</feature>
<evidence type="ECO:0000313" key="9">
    <source>
        <dbReference type="EnsemblMetazoa" id="XP_030851620"/>
    </source>
</evidence>
<evidence type="ECO:0000259" key="8">
    <source>
        <dbReference type="PROSITE" id="PS50835"/>
    </source>
</evidence>
<feature type="disulfide bond" evidence="6">
    <location>
        <begin position="992"/>
        <end position="1002"/>
    </location>
</feature>
<dbReference type="InterPro" id="IPR007110">
    <property type="entry name" value="Ig-like_dom"/>
</dbReference>
<feature type="disulfide bond" evidence="6">
    <location>
        <begin position="948"/>
        <end position="1012"/>
    </location>
</feature>
<keyword evidence="10" id="KW-1185">Reference proteome</keyword>
<dbReference type="Proteomes" id="UP000007110">
    <property type="component" value="Unassembled WGS sequence"/>
</dbReference>
<keyword evidence="2" id="KW-0677">Repeat</keyword>
<feature type="disulfide bond" evidence="6">
    <location>
        <begin position="1157"/>
        <end position="1167"/>
    </location>
</feature>
<dbReference type="Pfam" id="PF13927">
    <property type="entry name" value="Ig_3"/>
    <property type="match status" value="1"/>
</dbReference>
<feature type="domain" description="SRCR" evidence="7">
    <location>
        <begin position="526"/>
        <end position="626"/>
    </location>
</feature>
<feature type="domain" description="SRCR" evidence="7">
    <location>
        <begin position="633"/>
        <end position="735"/>
    </location>
</feature>
<feature type="disulfide bond" evidence="6">
    <location>
        <begin position="595"/>
        <end position="605"/>
    </location>
</feature>
<feature type="disulfide bond" evidence="6">
    <location>
        <begin position="702"/>
        <end position="712"/>
    </location>
</feature>
<name>A0A7M7PJD0_STRPU</name>
<feature type="disulfide bond" evidence="6">
    <location>
        <begin position="551"/>
        <end position="615"/>
    </location>
</feature>
<reference evidence="9" key="2">
    <citation type="submission" date="2021-01" db="UniProtKB">
        <authorList>
            <consortium name="EnsemblMetazoa"/>
        </authorList>
    </citation>
    <scope>IDENTIFICATION</scope>
</reference>
<dbReference type="SUPFAM" id="SSF56487">
    <property type="entry name" value="SRCR-like"/>
    <property type="match status" value="10"/>
</dbReference>
<dbReference type="KEGG" id="spu:578292"/>
<dbReference type="InterPro" id="IPR003599">
    <property type="entry name" value="Ig_sub"/>
</dbReference>
<feature type="domain" description="SRCR" evidence="7">
    <location>
        <begin position="1131"/>
        <end position="1188"/>
    </location>
</feature>
<keyword evidence="4" id="KW-0675">Receptor</keyword>
<feature type="disulfide bond" evidence="6">
    <location>
        <begin position="282"/>
        <end position="346"/>
    </location>
</feature>
<feature type="disulfide bond" evidence="6">
    <location>
        <begin position="811"/>
        <end position="821"/>
    </location>
</feature>
<accession>A0A7M7PJD0</accession>
<feature type="domain" description="Ig-like" evidence="8">
    <location>
        <begin position="38"/>
        <end position="140"/>
    </location>
</feature>
<dbReference type="AlphaFoldDB" id="A0A7M7PJD0"/>
<dbReference type="GeneID" id="578292"/>
<dbReference type="EnsemblMetazoa" id="XM_030995760">
    <property type="protein sequence ID" value="XP_030851620"/>
    <property type="gene ID" value="LOC578292"/>
</dbReference>
<evidence type="ECO:0000256" key="5">
    <source>
        <dbReference type="ARBA" id="ARBA00023180"/>
    </source>
</evidence>
<evidence type="ECO:0000313" key="10">
    <source>
        <dbReference type="Proteomes" id="UP000007110"/>
    </source>
</evidence>
<comment type="caution">
    <text evidence="6">Lacks conserved residue(s) required for the propagation of feature annotation.</text>
</comment>
<feature type="disulfide bond" evidence="6">
    <location>
        <begin position="564"/>
        <end position="625"/>
    </location>
</feature>
<feature type="disulfide bond" evidence="6">
    <location>
        <begin position="1058"/>
        <end position="1122"/>
    </location>
</feature>
<dbReference type="PANTHER" id="PTHR45817:SF9">
    <property type="entry name" value="SRCR DOMAIN-CONTAINING PROTEIN"/>
    <property type="match status" value="1"/>
</dbReference>
<dbReference type="Gene3D" id="2.60.40.10">
    <property type="entry name" value="Immunoglobulins"/>
    <property type="match status" value="2"/>
</dbReference>
<protein>
    <recommendedName>
        <fullName evidence="11">Scavenger receptor cysteine-rich protein</fullName>
    </recommendedName>
</protein>
<dbReference type="InterPro" id="IPR003598">
    <property type="entry name" value="Ig_sub2"/>
</dbReference>
<dbReference type="FunFam" id="3.10.250.10:FF:000006">
    <property type="entry name" value="neurotrypsin isoform X2"/>
    <property type="match status" value="2"/>
</dbReference>
<feature type="domain" description="SRCR" evidence="7">
    <location>
        <begin position="846"/>
        <end position="913"/>
    </location>
</feature>
<dbReference type="Gene3D" id="2.170.300.10">
    <property type="entry name" value="Tie2 ligand-binding domain superfamily"/>
    <property type="match status" value="1"/>
</dbReference>
<evidence type="ECO:0000256" key="6">
    <source>
        <dbReference type="PROSITE-ProRule" id="PRU00196"/>
    </source>
</evidence>
<keyword evidence="1" id="KW-0732">Signal</keyword>
<dbReference type="Gene3D" id="3.10.250.10">
    <property type="entry name" value="SRCR-like domain"/>
    <property type="match status" value="10"/>
</dbReference>
<dbReference type="InterPro" id="IPR036179">
    <property type="entry name" value="Ig-like_dom_sf"/>
</dbReference>
<dbReference type="InterPro" id="IPR036772">
    <property type="entry name" value="SRCR-like_dom_sf"/>
</dbReference>
<feature type="domain" description="SRCR" evidence="7">
    <location>
        <begin position="1033"/>
        <end position="1133"/>
    </location>
</feature>
<dbReference type="PANTHER" id="PTHR45817">
    <property type="entry name" value="LYSYL OXIDASE-LIKE-RELATED"/>
    <property type="match status" value="1"/>
</dbReference>
<evidence type="ECO:0000259" key="7">
    <source>
        <dbReference type="PROSITE" id="PS50287"/>
    </source>
</evidence>
<feature type="domain" description="Ig-like" evidence="8">
    <location>
        <begin position="171"/>
        <end position="252"/>
    </location>
</feature>
<dbReference type="PROSITE" id="PS50835">
    <property type="entry name" value="IG_LIKE"/>
    <property type="match status" value="2"/>
</dbReference>
<feature type="disulfide bond" evidence="6">
    <location>
        <begin position="1102"/>
        <end position="1112"/>
    </location>
</feature>
<evidence type="ECO:0000256" key="2">
    <source>
        <dbReference type="ARBA" id="ARBA00022737"/>
    </source>
</evidence>
<evidence type="ECO:0000256" key="3">
    <source>
        <dbReference type="ARBA" id="ARBA00023157"/>
    </source>
</evidence>
<feature type="disulfide bond" evidence="6">
    <location>
        <begin position="1071"/>
        <end position="1132"/>
    </location>
</feature>
<dbReference type="InterPro" id="IPR013783">
    <property type="entry name" value="Ig-like_fold"/>
</dbReference>
<feature type="disulfide bond" evidence="6">
    <location>
        <begin position="433"/>
        <end position="443"/>
    </location>
</feature>
<evidence type="ECO:0000256" key="1">
    <source>
        <dbReference type="ARBA" id="ARBA00022729"/>
    </source>
</evidence>
<proteinExistence type="predicted"/>
<dbReference type="RefSeq" id="XP_030851620.1">
    <property type="nucleotide sequence ID" value="XM_030995760.1"/>
</dbReference>
<evidence type="ECO:0008006" key="11">
    <source>
        <dbReference type="Google" id="ProtNLM"/>
    </source>
</evidence>
<dbReference type="Pfam" id="PF00530">
    <property type="entry name" value="SRCR"/>
    <property type="match status" value="10"/>
</dbReference>
<dbReference type="SMART" id="SM00408">
    <property type="entry name" value="IGc2"/>
    <property type="match status" value="1"/>
</dbReference>
<feature type="disulfide bond" evidence="6">
    <location>
        <begin position="881"/>
        <end position="891"/>
    </location>
</feature>
<dbReference type="GO" id="GO:0016020">
    <property type="term" value="C:membrane"/>
    <property type="evidence" value="ECO:0007669"/>
    <property type="project" value="InterPro"/>
</dbReference>
<organism evidence="9 10">
    <name type="scientific">Strongylocentrotus purpuratus</name>
    <name type="common">Purple sea urchin</name>
    <dbReference type="NCBI Taxonomy" id="7668"/>
    <lineage>
        <taxon>Eukaryota</taxon>
        <taxon>Metazoa</taxon>
        <taxon>Echinodermata</taxon>
        <taxon>Eleutherozoa</taxon>
        <taxon>Echinozoa</taxon>
        <taxon>Echinoidea</taxon>
        <taxon>Euechinoidea</taxon>
        <taxon>Echinacea</taxon>
        <taxon>Camarodonta</taxon>
        <taxon>Echinidea</taxon>
        <taxon>Strongylocentrotidae</taxon>
        <taxon>Strongylocentrotus</taxon>
    </lineage>
</organism>
<dbReference type="OrthoDB" id="536948at2759"/>
<feature type="disulfide bond" evidence="6">
    <location>
        <begin position="389"/>
        <end position="453"/>
    </location>
</feature>
<keyword evidence="5" id="KW-0325">Glycoprotein</keyword>
<dbReference type="InterPro" id="IPR001190">
    <property type="entry name" value="SRCR"/>
</dbReference>
<evidence type="ECO:0000256" key="4">
    <source>
        <dbReference type="ARBA" id="ARBA00023170"/>
    </source>
</evidence>
<dbReference type="InParanoid" id="A0A7M7PJD0"/>
<feature type="disulfide bond" evidence="6">
    <location>
        <begin position="658"/>
        <end position="722"/>
    </location>
</feature>
<dbReference type="PRINTS" id="PR00258">
    <property type="entry name" value="SPERACTRCPTR"/>
</dbReference>
<dbReference type="PROSITE" id="PS00420">
    <property type="entry name" value="SRCR_1"/>
    <property type="match status" value="7"/>
</dbReference>
<feature type="disulfide bond" evidence="6">
    <location>
        <begin position="326"/>
        <end position="336"/>
    </location>
</feature>
<dbReference type="SMART" id="SM00202">
    <property type="entry name" value="SR"/>
    <property type="match status" value="10"/>
</dbReference>
<feature type="domain" description="SRCR" evidence="7">
    <location>
        <begin position="464"/>
        <end position="526"/>
    </location>
</feature>